<dbReference type="GO" id="GO:0006298">
    <property type="term" value="P:mismatch repair"/>
    <property type="evidence" value="ECO:0007669"/>
    <property type="project" value="InterPro"/>
</dbReference>
<dbReference type="GO" id="GO:0140664">
    <property type="term" value="F:ATP-dependent DNA damage sensor activity"/>
    <property type="evidence" value="ECO:0007669"/>
    <property type="project" value="InterPro"/>
</dbReference>
<reference evidence="6" key="1">
    <citation type="journal article" date="2020" name="Nature">
        <title>Giant virus diversity and host interactions through global metagenomics.</title>
        <authorList>
            <person name="Schulz F."/>
            <person name="Roux S."/>
            <person name="Paez-Espino D."/>
            <person name="Jungbluth S."/>
            <person name="Walsh D.A."/>
            <person name="Denef V.J."/>
            <person name="McMahon K.D."/>
            <person name="Konstantinidis K.T."/>
            <person name="Eloe-Fadrosh E.A."/>
            <person name="Kyrpides N.C."/>
            <person name="Woyke T."/>
        </authorList>
    </citation>
    <scope>NUCLEOTIDE SEQUENCE</scope>
    <source>
        <strain evidence="6">GVMAG-M-3300023174-57</strain>
    </source>
</reference>
<dbReference type="PANTHER" id="PTHR11361">
    <property type="entry name" value="DNA MISMATCH REPAIR PROTEIN MUTS FAMILY MEMBER"/>
    <property type="match status" value="1"/>
</dbReference>
<dbReference type="GO" id="GO:0005524">
    <property type="term" value="F:ATP binding"/>
    <property type="evidence" value="ECO:0007669"/>
    <property type="project" value="UniProtKB-KW"/>
</dbReference>
<organism evidence="6">
    <name type="scientific">viral metagenome</name>
    <dbReference type="NCBI Taxonomy" id="1070528"/>
    <lineage>
        <taxon>unclassified sequences</taxon>
        <taxon>metagenomes</taxon>
        <taxon>organismal metagenomes</taxon>
    </lineage>
</organism>
<evidence type="ECO:0000256" key="1">
    <source>
        <dbReference type="ARBA" id="ARBA00022741"/>
    </source>
</evidence>
<dbReference type="SUPFAM" id="SSF52540">
    <property type="entry name" value="P-loop containing nucleoside triphosphate hydrolases"/>
    <property type="match status" value="1"/>
</dbReference>
<evidence type="ECO:0000259" key="5">
    <source>
        <dbReference type="SMART" id="SM00534"/>
    </source>
</evidence>
<feature type="domain" description="DNA mismatch repair proteins mutS family" evidence="5">
    <location>
        <begin position="341"/>
        <end position="519"/>
    </location>
</feature>
<keyword evidence="4" id="KW-1133">Transmembrane helix</keyword>
<keyword evidence="3" id="KW-0238">DNA-binding</keyword>
<dbReference type="SMART" id="SM00534">
    <property type="entry name" value="MUTSac"/>
    <property type="match status" value="1"/>
</dbReference>
<dbReference type="AlphaFoldDB" id="A0A6C0DT10"/>
<keyword evidence="4" id="KW-0472">Membrane</keyword>
<evidence type="ECO:0000256" key="4">
    <source>
        <dbReference type="SAM" id="Phobius"/>
    </source>
</evidence>
<dbReference type="PANTHER" id="PTHR11361:SF99">
    <property type="entry name" value="DNA MISMATCH REPAIR PROTEIN"/>
    <property type="match status" value="1"/>
</dbReference>
<keyword evidence="2" id="KW-0067">ATP-binding</keyword>
<dbReference type="InterPro" id="IPR045076">
    <property type="entry name" value="MutS"/>
</dbReference>
<protein>
    <recommendedName>
        <fullName evidence="5">DNA mismatch repair proteins mutS family domain-containing protein</fullName>
    </recommendedName>
</protein>
<dbReference type="InterPro" id="IPR000432">
    <property type="entry name" value="DNA_mismatch_repair_MutS_C"/>
</dbReference>
<feature type="transmembrane region" description="Helical" evidence="4">
    <location>
        <begin position="133"/>
        <end position="154"/>
    </location>
</feature>
<evidence type="ECO:0000256" key="2">
    <source>
        <dbReference type="ARBA" id="ARBA00022840"/>
    </source>
</evidence>
<keyword evidence="4" id="KW-0812">Transmembrane</keyword>
<dbReference type="Pfam" id="PF00488">
    <property type="entry name" value="MutS_V"/>
    <property type="match status" value="1"/>
</dbReference>
<keyword evidence="1" id="KW-0547">Nucleotide-binding</keyword>
<evidence type="ECO:0000313" key="6">
    <source>
        <dbReference type="EMBL" id="QHT19189.1"/>
    </source>
</evidence>
<dbReference type="GO" id="GO:0005829">
    <property type="term" value="C:cytosol"/>
    <property type="evidence" value="ECO:0007669"/>
    <property type="project" value="TreeGrafter"/>
</dbReference>
<dbReference type="InterPro" id="IPR027417">
    <property type="entry name" value="P-loop_NTPase"/>
</dbReference>
<proteinExistence type="predicted"/>
<name>A0A6C0DT10_9ZZZZ</name>
<accession>A0A6C0DT10</accession>
<sequence length="526" mass="57694">MAGMIVGQFVHADLDLSGAVAFLGLHTAAGREYAAHRFKHPVDTEAGLRTLQDPVIAIRRRFRLDEALEHSVCAVLAEIGGAEVAANEIIQYDTIDKRIAETVEQVYWKTGTLGSFMNTWGRVIEFILFYKTLFLPGFAVLVPFLVVIIPYFLLRHMFGMPITVTDYCRVLQRLLLTNAPRLPMGDAESPVAQAAKYLYVLMSAGVFVSNIWNQIQAAVHLRSVAHDIRARGQQLLDYVSAARRLAILLGSDEGRANADSVGFTEETNALGAFGIMYNESRGLARLRDWVAEIDLRVATARLKGICFPSAVAGSGFKLQIKGLYHPGVPAGRRVLNDYSSDSHILLTGPNRGGKSTLCKSLGLAVMTAQSWGITWARSMSFVPIVRFETALAPADTLGRLSLFEAEIEFAKHLIGCASKAREDKQEGPLLIIMDEIFHSTNAHDGAEASLIFLKQLYEKGGAAVGSLVSTHYRELPDHLGSLAKTWCMEAHDKGQTGIQYTYRCVPGISTVSSVREILQERGLLVS</sequence>
<dbReference type="Gene3D" id="3.40.50.300">
    <property type="entry name" value="P-loop containing nucleotide triphosphate hydrolases"/>
    <property type="match status" value="1"/>
</dbReference>
<evidence type="ECO:0000256" key="3">
    <source>
        <dbReference type="ARBA" id="ARBA00023125"/>
    </source>
</evidence>
<dbReference type="GO" id="GO:0030983">
    <property type="term" value="F:mismatched DNA binding"/>
    <property type="evidence" value="ECO:0007669"/>
    <property type="project" value="InterPro"/>
</dbReference>
<dbReference type="EMBL" id="MN739664">
    <property type="protein sequence ID" value="QHT19189.1"/>
    <property type="molecule type" value="Genomic_DNA"/>
</dbReference>